<dbReference type="PANTHER" id="PTHR15036:SF85">
    <property type="entry name" value="SP2353, ISOFORM A"/>
    <property type="match status" value="1"/>
</dbReference>
<sequence length="421" mass="48387">MEPKSKAARMDCFPYYVPRTRVLVWGHWQYHWMSNRLPVSNGFIGCIRRFVANEHEYKFEDHPLGDVTRGFDIREYNPDVISVKYEWISRCHLSTAHPTFVMLHSGQCAHLVGIEGHSEGGTARWLNIYSGSEKHGDFIALSLSRGFVEFTFDLGSGPAIVRSEYPLTIGQWHTVKVSRTARLAVLKVDKLPEVMTISSNGFWHLSLPENVFLGGVNHEDKLPLDLKSKAFFVGCIQKIDINGRSLSIVSEALGVATLGIVRMHALQGPVVLSLNAYPNGELRMSLQRPYRQCECQSKSYQRSIQRKQIKKTLKLLEDKIHYTRDRKREIIPKRFQGKKLHQKTKKDNLRQRNPSLIVQSFHNLPKTGTTEGEKSGVTDTDDDDIIYPDSRHLDDNYYNNVGRHNYKKKNEQKKVPRSQKK</sequence>
<evidence type="ECO:0000256" key="1">
    <source>
        <dbReference type="PROSITE-ProRule" id="PRU00122"/>
    </source>
</evidence>
<comment type="caution">
    <text evidence="4">The sequence shown here is derived from an EMBL/GenBank/DDBJ whole genome shotgun (WGS) entry which is preliminary data.</text>
</comment>
<evidence type="ECO:0000256" key="2">
    <source>
        <dbReference type="SAM" id="MobiDB-lite"/>
    </source>
</evidence>
<evidence type="ECO:0000313" key="4">
    <source>
        <dbReference type="EMBL" id="CAD7014668.1"/>
    </source>
</evidence>
<accession>A0A811VEA3</accession>
<organism evidence="4 5">
    <name type="scientific">Ceratitis capitata</name>
    <name type="common">Mediterranean fruit fly</name>
    <name type="synonym">Tephritis capitata</name>
    <dbReference type="NCBI Taxonomy" id="7213"/>
    <lineage>
        <taxon>Eukaryota</taxon>
        <taxon>Metazoa</taxon>
        <taxon>Ecdysozoa</taxon>
        <taxon>Arthropoda</taxon>
        <taxon>Hexapoda</taxon>
        <taxon>Insecta</taxon>
        <taxon>Pterygota</taxon>
        <taxon>Neoptera</taxon>
        <taxon>Endopterygota</taxon>
        <taxon>Diptera</taxon>
        <taxon>Brachycera</taxon>
        <taxon>Muscomorpha</taxon>
        <taxon>Tephritoidea</taxon>
        <taxon>Tephritidae</taxon>
        <taxon>Ceratitis</taxon>
        <taxon>Ceratitis</taxon>
    </lineage>
</organism>
<proteinExistence type="predicted"/>
<dbReference type="PANTHER" id="PTHR15036">
    <property type="entry name" value="PIKACHURIN-LIKE PROTEIN"/>
    <property type="match status" value="1"/>
</dbReference>
<dbReference type="AlphaFoldDB" id="A0A811VEA3"/>
<dbReference type="Gene3D" id="2.60.120.200">
    <property type="match status" value="1"/>
</dbReference>
<evidence type="ECO:0000313" key="5">
    <source>
        <dbReference type="Proteomes" id="UP000606786"/>
    </source>
</evidence>
<feature type="domain" description="Laminin G" evidence="3">
    <location>
        <begin position="90"/>
        <end position="293"/>
    </location>
</feature>
<gene>
    <name evidence="4" type="ORF">CCAP1982_LOCUS22656</name>
</gene>
<feature type="compositionally biased region" description="Polar residues" evidence="2">
    <location>
        <begin position="351"/>
        <end position="370"/>
    </location>
</feature>
<dbReference type="Pfam" id="PF00054">
    <property type="entry name" value="Laminin_G_1"/>
    <property type="match status" value="1"/>
</dbReference>
<dbReference type="GO" id="GO:0016020">
    <property type="term" value="C:membrane"/>
    <property type="evidence" value="ECO:0007669"/>
    <property type="project" value="UniProtKB-SubCell"/>
</dbReference>
<dbReference type="CDD" id="cd00110">
    <property type="entry name" value="LamG"/>
    <property type="match status" value="1"/>
</dbReference>
<dbReference type="PROSITE" id="PS50025">
    <property type="entry name" value="LAM_G_DOMAIN"/>
    <property type="match status" value="1"/>
</dbReference>
<name>A0A811VEA3_CERCA</name>
<keyword evidence="5" id="KW-1185">Reference proteome</keyword>
<feature type="region of interest" description="Disordered" evidence="2">
    <location>
        <begin position="337"/>
        <end position="421"/>
    </location>
</feature>
<evidence type="ECO:0000259" key="3">
    <source>
        <dbReference type="PROSITE" id="PS50025"/>
    </source>
</evidence>
<dbReference type="SUPFAM" id="SSF49899">
    <property type="entry name" value="Concanavalin A-like lectins/glucanases"/>
    <property type="match status" value="1"/>
</dbReference>
<dbReference type="EMBL" id="CAJHJT010000056">
    <property type="protein sequence ID" value="CAD7014668.1"/>
    <property type="molecule type" value="Genomic_DNA"/>
</dbReference>
<dbReference type="InterPro" id="IPR050372">
    <property type="entry name" value="Neurexin-related_CASP"/>
</dbReference>
<comment type="caution">
    <text evidence="1">Lacks conserved residue(s) required for the propagation of feature annotation.</text>
</comment>
<dbReference type="OrthoDB" id="10014052at2759"/>
<reference evidence="4" key="1">
    <citation type="submission" date="2020-11" db="EMBL/GenBank/DDBJ databases">
        <authorList>
            <person name="Whitehead M."/>
        </authorList>
    </citation>
    <scope>NUCLEOTIDE SEQUENCE</scope>
    <source>
        <strain evidence="4">EGII</strain>
    </source>
</reference>
<dbReference type="InterPro" id="IPR001791">
    <property type="entry name" value="Laminin_G"/>
</dbReference>
<dbReference type="SMART" id="SM00282">
    <property type="entry name" value="LamG"/>
    <property type="match status" value="1"/>
</dbReference>
<dbReference type="InterPro" id="IPR013320">
    <property type="entry name" value="ConA-like_dom_sf"/>
</dbReference>
<dbReference type="Proteomes" id="UP000606786">
    <property type="component" value="Unassembled WGS sequence"/>
</dbReference>
<protein>
    <submittedName>
        <fullName evidence="4">(Mediterranean fruit fly) hypothetical protein</fullName>
    </submittedName>
</protein>